<gene>
    <name evidence="2" type="ORF">CONCODRAFT_79680</name>
</gene>
<evidence type="ECO:0000256" key="1">
    <source>
        <dbReference type="SAM" id="Phobius"/>
    </source>
</evidence>
<keyword evidence="1" id="KW-0472">Membrane</keyword>
<organism evidence="2 3">
    <name type="scientific">Conidiobolus coronatus (strain ATCC 28846 / CBS 209.66 / NRRL 28638)</name>
    <name type="common">Delacroixia coronata</name>
    <dbReference type="NCBI Taxonomy" id="796925"/>
    <lineage>
        <taxon>Eukaryota</taxon>
        <taxon>Fungi</taxon>
        <taxon>Fungi incertae sedis</taxon>
        <taxon>Zoopagomycota</taxon>
        <taxon>Entomophthoromycotina</taxon>
        <taxon>Entomophthoromycetes</taxon>
        <taxon>Entomophthorales</taxon>
        <taxon>Ancylistaceae</taxon>
        <taxon>Conidiobolus</taxon>
    </lineage>
</organism>
<keyword evidence="1" id="KW-1133">Transmembrane helix</keyword>
<feature type="transmembrane region" description="Helical" evidence="1">
    <location>
        <begin position="49"/>
        <end position="70"/>
    </location>
</feature>
<reference evidence="2 3" key="1">
    <citation type="journal article" date="2015" name="Genome Biol. Evol.">
        <title>Phylogenomic analyses indicate that early fungi evolved digesting cell walls of algal ancestors of land plants.</title>
        <authorList>
            <person name="Chang Y."/>
            <person name="Wang S."/>
            <person name="Sekimoto S."/>
            <person name="Aerts A.L."/>
            <person name="Choi C."/>
            <person name="Clum A."/>
            <person name="LaButti K.M."/>
            <person name="Lindquist E.A."/>
            <person name="Yee Ngan C."/>
            <person name="Ohm R.A."/>
            <person name="Salamov A.A."/>
            <person name="Grigoriev I.V."/>
            <person name="Spatafora J.W."/>
            <person name="Berbee M.L."/>
        </authorList>
    </citation>
    <scope>NUCLEOTIDE SEQUENCE [LARGE SCALE GENOMIC DNA]</scope>
    <source>
        <strain evidence="2 3">NRRL 28638</strain>
    </source>
</reference>
<dbReference type="STRING" id="796925.A0A137P0P6"/>
<dbReference type="EMBL" id="KQ964567">
    <property type="protein sequence ID" value="KXN68626.1"/>
    <property type="molecule type" value="Genomic_DNA"/>
</dbReference>
<dbReference type="Proteomes" id="UP000070444">
    <property type="component" value="Unassembled WGS sequence"/>
</dbReference>
<proteinExistence type="predicted"/>
<dbReference type="AlphaFoldDB" id="A0A137P0P6"/>
<dbReference type="OMA" id="CCACCLP"/>
<evidence type="ECO:0008006" key="4">
    <source>
        <dbReference type="Google" id="ProtNLM"/>
    </source>
</evidence>
<sequence length="250" mass="27795">MMDYNDSENRYAAYPADNNDPAYEDAEKKPRSKCYRCCCYCCLTRRGTICCSVFVIVLIAGIACAVYFLWPRIPNFQFQDIKYQDGTPISNTSNLQGRISNNNGVISLPLKLGISYVNDNYIPLYINDIIIDPKLDGNSAGESHLTSPINFPGRTSSSLDIPLTLSFNLNDPKSLNIQSLQTLMSKCNSDASKRQPIQLAYTATVIAPLISWTGYKPQFSGNKNFDCPWDASQILSLTGISLDQLANLIK</sequence>
<evidence type="ECO:0000313" key="2">
    <source>
        <dbReference type="EMBL" id="KXN68626.1"/>
    </source>
</evidence>
<evidence type="ECO:0000313" key="3">
    <source>
        <dbReference type="Proteomes" id="UP000070444"/>
    </source>
</evidence>
<protein>
    <recommendedName>
        <fullName evidence="4">Late embryogenesis abundant protein LEA-2 subgroup domain-containing protein</fullName>
    </recommendedName>
</protein>
<dbReference type="OrthoDB" id="20273at2759"/>
<name>A0A137P0P6_CONC2</name>
<accession>A0A137P0P6</accession>
<keyword evidence="3" id="KW-1185">Reference proteome</keyword>
<keyword evidence="1" id="KW-0812">Transmembrane</keyword>